<name>A0A1A9IAF3_9BACT</name>
<dbReference type="Proteomes" id="UP000077667">
    <property type="component" value="Chromosome"/>
</dbReference>
<dbReference type="AlphaFoldDB" id="A0A1A9IAF3"/>
<evidence type="ECO:0000256" key="2">
    <source>
        <dbReference type="ARBA" id="ARBA00006275"/>
    </source>
</evidence>
<evidence type="ECO:0000259" key="6">
    <source>
        <dbReference type="Pfam" id="PF07980"/>
    </source>
</evidence>
<dbReference type="STRING" id="1176587.A8C56_05950"/>
<dbReference type="InterPro" id="IPR033985">
    <property type="entry name" value="SusD-like_N"/>
</dbReference>
<comment type="similarity">
    <text evidence="2">Belongs to the SusD family.</text>
</comment>
<evidence type="ECO:0000256" key="1">
    <source>
        <dbReference type="ARBA" id="ARBA00004442"/>
    </source>
</evidence>
<organism evidence="8 9">
    <name type="scientific">Niabella ginsenosidivorans</name>
    <dbReference type="NCBI Taxonomy" id="1176587"/>
    <lineage>
        <taxon>Bacteria</taxon>
        <taxon>Pseudomonadati</taxon>
        <taxon>Bacteroidota</taxon>
        <taxon>Chitinophagia</taxon>
        <taxon>Chitinophagales</taxon>
        <taxon>Chitinophagaceae</taxon>
        <taxon>Niabella</taxon>
    </lineage>
</organism>
<keyword evidence="4" id="KW-0472">Membrane</keyword>
<feature type="domain" description="RagB/SusD" evidence="6">
    <location>
        <begin position="319"/>
        <end position="462"/>
    </location>
</feature>
<protein>
    <submittedName>
        <fullName evidence="8">Carbohydrate-binding protein SusD</fullName>
    </submittedName>
</protein>
<dbReference type="Pfam" id="PF14322">
    <property type="entry name" value="SusD-like_3"/>
    <property type="match status" value="1"/>
</dbReference>
<gene>
    <name evidence="8" type="ORF">A8C56_05950</name>
</gene>
<evidence type="ECO:0000256" key="3">
    <source>
        <dbReference type="ARBA" id="ARBA00022729"/>
    </source>
</evidence>
<keyword evidence="5" id="KW-0998">Cell outer membrane</keyword>
<dbReference type="Gene3D" id="1.25.40.390">
    <property type="match status" value="1"/>
</dbReference>
<sequence length="463" mass="51197">MKTPEGVAATVNAAYTGLAGGGDWQGGAMAGTYSWKTQAMMTTDEGVCAWGGDWSRMYSLNFSPDFDWVTHNYGNYLAFVSRVTIALDGIQEVTLDEDLKKRYIAELKALRAYYAQMLYFNYGPLTIITDAEIASNPDADPVPRPSSEEMVAQIEADWQDAINGLPPKFTGGDYGRFSKTAALTGLMKLYMHEKQWQKAVATGQQIKTMGYSLEGSYQDLFNINNKGGNSKEIILAVVCTNIASVTNYTNMWLAHALPADYIDSTGISLTAWGGYKMPWKSYDKFNPQDKRLNVLLRRYPIGKNADGSVKYKDARAAGDIGAVPMKYAPDPSKANSQNSAVDMPIYRYADVLLMLAESINEANGGPNSEAYNAINDVRARAGLAAIPTGLNHDQFLQKIQDERLFELWAEGQRRDDLIRWNLYTQRAANDGSTTAEPYKVLFPLPRTAVTQSNGIIKQNPGYN</sequence>
<comment type="subcellular location">
    <subcellularLocation>
        <location evidence="1">Cell outer membrane</location>
    </subcellularLocation>
</comment>
<evidence type="ECO:0000256" key="5">
    <source>
        <dbReference type="ARBA" id="ARBA00023237"/>
    </source>
</evidence>
<dbReference type="Pfam" id="PF07980">
    <property type="entry name" value="SusD_RagB"/>
    <property type="match status" value="1"/>
</dbReference>
<evidence type="ECO:0000256" key="4">
    <source>
        <dbReference type="ARBA" id="ARBA00023136"/>
    </source>
</evidence>
<feature type="domain" description="SusD-like N-terminal" evidence="7">
    <location>
        <begin position="33"/>
        <end position="190"/>
    </location>
</feature>
<keyword evidence="9" id="KW-1185">Reference proteome</keyword>
<evidence type="ECO:0000313" key="9">
    <source>
        <dbReference type="Proteomes" id="UP000077667"/>
    </source>
</evidence>
<proteinExistence type="inferred from homology"/>
<reference evidence="8 9" key="1">
    <citation type="submission" date="2016-05" db="EMBL/GenBank/DDBJ databases">
        <title>Niabella ginsenosidivorans BS26 whole genome sequencing.</title>
        <authorList>
            <person name="Im W.T."/>
            <person name="Siddiqi M.Z."/>
        </authorList>
    </citation>
    <scope>NUCLEOTIDE SEQUENCE [LARGE SCALE GENOMIC DNA]</scope>
    <source>
        <strain evidence="8 9">BS26</strain>
    </source>
</reference>
<dbReference type="InterPro" id="IPR012944">
    <property type="entry name" value="SusD_RagB_dom"/>
</dbReference>
<dbReference type="SUPFAM" id="SSF48452">
    <property type="entry name" value="TPR-like"/>
    <property type="match status" value="1"/>
</dbReference>
<dbReference type="InterPro" id="IPR011990">
    <property type="entry name" value="TPR-like_helical_dom_sf"/>
</dbReference>
<dbReference type="GO" id="GO:0009279">
    <property type="term" value="C:cell outer membrane"/>
    <property type="evidence" value="ECO:0007669"/>
    <property type="project" value="UniProtKB-SubCell"/>
</dbReference>
<dbReference type="KEGG" id="nia:A8C56_05950"/>
<keyword evidence="3" id="KW-0732">Signal</keyword>
<dbReference type="EMBL" id="CP015772">
    <property type="protein sequence ID" value="ANH83730.1"/>
    <property type="molecule type" value="Genomic_DNA"/>
</dbReference>
<accession>A0A1A9IAF3</accession>
<evidence type="ECO:0000313" key="8">
    <source>
        <dbReference type="EMBL" id="ANH83730.1"/>
    </source>
</evidence>
<evidence type="ECO:0000259" key="7">
    <source>
        <dbReference type="Pfam" id="PF14322"/>
    </source>
</evidence>